<name>A0A9P4NEI1_9PEZI</name>
<dbReference type="AlphaFoldDB" id="A0A9P4NEI1"/>
<dbReference type="EMBL" id="MU007138">
    <property type="protein sequence ID" value="KAF2417519.1"/>
    <property type="molecule type" value="Genomic_DNA"/>
</dbReference>
<evidence type="ECO:0000313" key="2">
    <source>
        <dbReference type="Proteomes" id="UP000800235"/>
    </source>
</evidence>
<protein>
    <submittedName>
        <fullName evidence="1">Uncharacterized protein</fullName>
    </submittedName>
</protein>
<evidence type="ECO:0000313" key="1">
    <source>
        <dbReference type="EMBL" id="KAF2417519.1"/>
    </source>
</evidence>
<comment type="caution">
    <text evidence="1">The sequence shown here is derived from an EMBL/GenBank/DDBJ whole genome shotgun (WGS) entry which is preliminary data.</text>
</comment>
<proteinExistence type="predicted"/>
<keyword evidence="2" id="KW-1185">Reference proteome</keyword>
<sequence length="155" mass="17578">MTSRTLSWPNYGLPSRVISISLHFGPRLDLQWRKSPLPWHSPRYQQPVTEIVNADVPWYARPHSIPLSFSKSHGSFPHTQERKDTCPSMTLSDQTRPCFRYPTTAKAMWKPARGVPSFITFDQVSMLPCVPLPVTSSDVCAATRAHDCGRNNGLW</sequence>
<gene>
    <name evidence="1" type="ORF">EJ08DRAFT_79771</name>
</gene>
<reference evidence="1" key="1">
    <citation type="journal article" date="2020" name="Stud. Mycol.">
        <title>101 Dothideomycetes genomes: a test case for predicting lifestyles and emergence of pathogens.</title>
        <authorList>
            <person name="Haridas S."/>
            <person name="Albert R."/>
            <person name="Binder M."/>
            <person name="Bloem J."/>
            <person name="Labutti K."/>
            <person name="Salamov A."/>
            <person name="Andreopoulos B."/>
            <person name="Baker S."/>
            <person name="Barry K."/>
            <person name="Bills G."/>
            <person name="Bluhm B."/>
            <person name="Cannon C."/>
            <person name="Castanera R."/>
            <person name="Culley D."/>
            <person name="Daum C."/>
            <person name="Ezra D."/>
            <person name="Gonzalez J."/>
            <person name="Henrissat B."/>
            <person name="Kuo A."/>
            <person name="Liang C."/>
            <person name="Lipzen A."/>
            <person name="Lutzoni F."/>
            <person name="Magnuson J."/>
            <person name="Mondo S."/>
            <person name="Nolan M."/>
            <person name="Ohm R."/>
            <person name="Pangilinan J."/>
            <person name="Park H.-J."/>
            <person name="Ramirez L."/>
            <person name="Alfaro M."/>
            <person name="Sun H."/>
            <person name="Tritt A."/>
            <person name="Yoshinaga Y."/>
            <person name="Zwiers L.-H."/>
            <person name="Turgeon B."/>
            <person name="Goodwin S."/>
            <person name="Spatafora J."/>
            <person name="Crous P."/>
            <person name="Grigoriev I."/>
        </authorList>
    </citation>
    <scope>NUCLEOTIDE SEQUENCE</scope>
    <source>
        <strain evidence="1">CBS 130266</strain>
    </source>
</reference>
<dbReference type="Proteomes" id="UP000800235">
    <property type="component" value="Unassembled WGS sequence"/>
</dbReference>
<organism evidence="1 2">
    <name type="scientific">Tothia fuscella</name>
    <dbReference type="NCBI Taxonomy" id="1048955"/>
    <lineage>
        <taxon>Eukaryota</taxon>
        <taxon>Fungi</taxon>
        <taxon>Dikarya</taxon>
        <taxon>Ascomycota</taxon>
        <taxon>Pezizomycotina</taxon>
        <taxon>Dothideomycetes</taxon>
        <taxon>Pleosporomycetidae</taxon>
        <taxon>Venturiales</taxon>
        <taxon>Cylindrosympodiaceae</taxon>
        <taxon>Tothia</taxon>
    </lineage>
</organism>
<accession>A0A9P4NEI1</accession>